<evidence type="ECO:0000313" key="4">
    <source>
        <dbReference type="Proteomes" id="UP000578112"/>
    </source>
</evidence>
<feature type="domain" description="DUF6545" evidence="2">
    <location>
        <begin position="249"/>
        <end position="375"/>
    </location>
</feature>
<feature type="transmembrane region" description="Helical" evidence="1">
    <location>
        <begin position="222"/>
        <end position="250"/>
    </location>
</feature>
<dbReference type="EMBL" id="JACHNH010000001">
    <property type="protein sequence ID" value="MBB4761910.1"/>
    <property type="molecule type" value="Genomic_DNA"/>
</dbReference>
<gene>
    <name evidence="3" type="ORF">BJ971_002466</name>
</gene>
<keyword evidence="1" id="KW-1133">Transmembrane helix</keyword>
<keyword evidence="1" id="KW-0472">Membrane</keyword>
<keyword evidence="1" id="KW-0812">Transmembrane</keyword>
<protein>
    <recommendedName>
        <fullName evidence="2">DUF6545 domain-containing protein</fullName>
    </recommendedName>
</protein>
<dbReference type="AlphaFoldDB" id="A0A7W7HW92"/>
<name>A0A7W7HW92_9ACTN</name>
<proteinExistence type="predicted"/>
<feature type="transmembrane region" description="Helical" evidence="1">
    <location>
        <begin position="37"/>
        <end position="58"/>
    </location>
</feature>
<sequence>MSKVIYPVVAFFSLVALAYKIPPLLRDPGSPTRRALVAMLACLAWAPLVNTPFVYARFDALTGVPNLARLIAHYGIIGFALSVQLLLLYWTVERPPPRSTWIRFGAVAAAVVAMAVFFVLAPLDTSVTTGFTARYGDAPYMAAYMLVYLGYFVVVLVDILRLALRYTGLTRQPFLRIGLRLVSYGAVFGLAYGLEKAFYIAARNTGYEPIPERVQEQLSPLLTGPGCVLMLIGFTIPSWGPRVAAAGVWVRRLRTYRRLYPLWRLLYEATPEIAFDPGPLRDVEFRLVRRVVEIRDGWLALRPYFDARVAREAAGRCGQQGRERQEAVHAAVLVAAVRAKARDERPAELYTADPQGGTDIAEETDQLLRIAARLRASDTARPAAVAELGVAG</sequence>
<feature type="transmembrane region" description="Helical" evidence="1">
    <location>
        <begin position="101"/>
        <end position="121"/>
    </location>
</feature>
<evidence type="ECO:0000313" key="3">
    <source>
        <dbReference type="EMBL" id="MBB4761910.1"/>
    </source>
</evidence>
<evidence type="ECO:0000256" key="1">
    <source>
        <dbReference type="SAM" id="Phobius"/>
    </source>
</evidence>
<organism evidence="3 4">
    <name type="scientific">Actinoplanes digitatis</name>
    <dbReference type="NCBI Taxonomy" id="1868"/>
    <lineage>
        <taxon>Bacteria</taxon>
        <taxon>Bacillati</taxon>
        <taxon>Actinomycetota</taxon>
        <taxon>Actinomycetes</taxon>
        <taxon>Micromonosporales</taxon>
        <taxon>Micromonosporaceae</taxon>
        <taxon>Actinoplanes</taxon>
    </lineage>
</organism>
<dbReference type="Proteomes" id="UP000578112">
    <property type="component" value="Unassembled WGS sequence"/>
</dbReference>
<feature type="transmembrane region" description="Helical" evidence="1">
    <location>
        <begin position="181"/>
        <end position="202"/>
    </location>
</feature>
<reference evidence="3 4" key="1">
    <citation type="submission" date="2020-08" db="EMBL/GenBank/DDBJ databases">
        <title>Sequencing the genomes of 1000 actinobacteria strains.</title>
        <authorList>
            <person name="Klenk H.-P."/>
        </authorList>
    </citation>
    <scope>NUCLEOTIDE SEQUENCE [LARGE SCALE GENOMIC DNA]</scope>
    <source>
        <strain evidence="3 4">DSM 43149</strain>
    </source>
</reference>
<dbReference type="RefSeq" id="WP_184992641.1">
    <property type="nucleotide sequence ID" value="NZ_BOMK01000002.1"/>
</dbReference>
<evidence type="ECO:0000259" key="2">
    <source>
        <dbReference type="Pfam" id="PF20182"/>
    </source>
</evidence>
<feature type="transmembrane region" description="Helical" evidence="1">
    <location>
        <begin position="6"/>
        <end position="25"/>
    </location>
</feature>
<accession>A0A7W7HW92</accession>
<dbReference type="Pfam" id="PF20182">
    <property type="entry name" value="DUF6545"/>
    <property type="match status" value="1"/>
</dbReference>
<dbReference type="NCBIfam" id="NF042915">
    <property type="entry name" value="MAB_1171c_fam"/>
    <property type="match status" value="1"/>
</dbReference>
<comment type="caution">
    <text evidence="3">The sequence shown here is derived from an EMBL/GenBank/DDBJ whole genome shotgun (WGS) entry which is preliminary data.</text>
</comment>
<feature type="transmembrane region" description="Helical" evidence="1">
    <location>
        <begin position="141"/>
        <end position="160"/>
    </location>
</feature>
<dbReference type="InterPro" id="IPR050039">
    <property type="entry name" value="MAB_1171c-like"/>
</dbReference>
<dbReference type="InterPro" id="IPR046675">
    <property type="entry name" value="DUF6545"/>
</dbReference>
<feature type="transmembrane region" description="Helical" evidence="1">
    <location>
        <begin position="70"/>
        <end position="89"/>
    </location>
</feature>
<keyword evidence="4" id="KW-1185">Reference proteome</keyword>